<evidence type="ECO:0000313" key="2">
    <source>
        <dbReference type="Proteomes" id="UP001207930"/>
    </source>
</evidence>
<evidence type="ECO:0000313" key="1">
    <source>
        <dbReference type="EMBL" id="MCW1886366.1"/>
    </source>
</evidence>
<reference evidence="1 2" key="1">
    <citation type="submission" date="2022-10" db="EMBL/GenBank/DDBJ databases">
        <title>Luteolibacter flavescens strain MCCC 1K03193, whole genome shotgun sequencing project.</title>
        <authorList>
            <person name="Zhao G."/>
            <person name="Shen L."/>
        </authorList>
    </citation>
    <scope>NUCLEOTIDE SEQUENCE [LARGE SCALE GENOMIC DNA]</scope>
    <source>
        <strain evidence="1 2">MCCC 1K03193</strain>
    </source>
</reference>
<keyword evidence="2" id="KW-1185">Reference proteome</keyword>
<comment type="caution">
    <text evidence="1">The sequence shown here is derived from an EMBL/GenBank/DDBJ whole genome shotgun (WGS) entry which is preliminary data.</text>
</comment>
<name>A0ABT3FS07_9BACT</name>
<dbReference type="SUPFAM" id="SSF51161">
    <property type="entry name" value="Trimeric LpxA-like enzymes"/>
    <property type="match status" value="1"/>
</dbReference>
<dbReference type="InterPro" id="IPR011004">
    <property type="entry name" value="Trimer_LpxA-like_sf"/>
</dbReference>
<accession>A0ABT3FS07</accession>
<dbReference type="RefSeq" id="WP_264502322.1">
    <property type="nucleotide sequence ID" value="NZ_JAPDDS010000009.1"/>
</dbReference>
<sequence length="185" mass="19808">MPSLSKMLNFAGSILDPRSYLHVLRLIHYCGYSHVRERGKVTKGRGTGLAPNASLRNGERIVMGHDCHIGERCYLWAGDSTGRIILGNYVSLAPEVFITASDYRFEAGKPFRQQAKNERDIHIGNDVWLGARVVVTAGVTIGDGCIVGAGAVVTKDLPAGSIAAGVPARVIGKREPVTAVETSPP</sequence>
<dbReference type="InterPro" id="IPR051159">
    <property type="entry name" value="Hexapeptide_acetyltransf"/>
</dbReference>
<dbReference type="Proteomes" id="UP001207930">
    <property type="component" value="Unassembled WGS sequence"/>
</dbReference>
<proteinExistence type="predicted"/>
<gene>
    <name evidence="1" type="ORF">OKA04_16630</name>
</gene>
<keyword evidence="1" id="KW-0012">Acyltransferase</keyword>
<dbReference type="Gene3D" id="2.160.10.10">
    <property type="entry name" value="Hexapeptide repeat proteins"/>
    <property type="match status" value="1"/>
</dbReference>
<dbReference type="PANTHER" id="PTHR23416:SF78">
    <property type="entry name" value="LIPOPOLYSACCHARIDE BIOSYNTHESIS O-ACETYL TRANSFERASE WBBJ-RELATED"/>
    <property type="match status" value="1"/>
</dbReference>
<dbReference type="Pfam" id="PF00132">
    <property type="entry name" value="Hexapep"/>
    <property type="match status" value="1"/>
</dbReference>
<dbReference type="PANTHER" id="PTHR23416">
    <property type="entry name" value="SIALIC ACID SYNTHASE-RELATED"/>
    <property type="match status" value="1"/>
</dbReference>
<organism evidence="1 2">
    <name type="scientific">Luteolibacter flavescens</name>
    <dbReference type="NCBI Taxonomy" id="1859460"/>
    <lineage>
        <taxon>Bacteria</taxon>
        <taxon>Pseudomonadati</taxon>
        <taxon>Verrucomicrobiota</taxon>
        <taxon>Verrucomicrobiia</taxon>
        <taxon>Verrucomicrobiales</taxon>
        <taxon>Verrucomicrobiaceae</taxon>
        <taxon>Luteolibacter</taxon>
    </lineage>
</organism>
<protein>
    <submittedName>
        <fullName evidence="1">Acyltransferase</fullName>
    </submittedName>
</protein>
<dbReference type="InterPro" id="IPR001451">
    <property type="entry name" value="Hexapep"/>
</dbReference>
<dbReference type="GO" id="GO:0016746">
    <property type="term" value="F:acyltransferase activity"/>
    <property type="evidence" value="ECO:0007669"/>
    <property type="project" value="UniProtKB-KW"/>
</dbReference>
<dbReference type="CDD" id="cd04647">
    <property type="entry name" value="LbH_MAT_like"/>
    <property type="match status" value="1"/>
</dbReference>
<keyword evidence="1" id="KW-0808">Transferase</keyword>
<dbReference type="EMBL" id="JAPDDS010000009">
    <property type="protein sequence ID" value="MCW1886366.1"/>
    <property type="molecule type" value="Genomic_DNA"/>
</dbReference>